<feature type="compositionally biased region" description="Polar residues" evidence="1">
    <location>
        <begin position="109"/>
        <end position="118"/>
    </location>
</feature>
<keyword evidence="3" id="KW-1185">Reference proteome</keyword>
<protein>
    <submittedName>
        <fullName evidence="2">3-hydroxyanthranilate 3</fullName>
    </submittedName>
</protein>
<reference evidence="2 3" key="1">
    <citation type="submission" date="2024-02" db="EMBL/GenBank/DDBJ databases">
        <authorList>
            <person name="Chen Y."/>
            <person name="Shah S."/>
            <person name="Dougan E. K."/>
            <person name="Thang M."/>
            <person name="Chan C."/>
        </authorList>
    </citation>
    <scope>NUCLEOTIDE SEQUENCE [LARGE SCALE GENOMIC DNA]</scope>
</reference>
<accession>A0ABP0HQ37</accession>
<feature type="compositionally biased region" description="Basic and acidic residues" evidence="1">
    <location>
        <begin position="134"/>
        <end position="170"/>
    </location>
</feature>
<comment type="caution">
    <text evidence="2">The sequence shown here is derived from an EMBL/GenBank/DDBJ whole genome shotgun (WGS) entry which is preliminary data.</text>
</comment>
<proteinExistence type="predicted"/>
<feature type="region of interest" description="Disordered" evidence="1">
    <location>
        <begin position="1"/>
        <end position="181"/>
    </location>
</feature>
<feature type="region of interest" description="Disordered" evidence="1">
    <location>
        <begin position="232"/>
        <end position="254"/>
    </location>
</feature>
<dbReference type="Proteomes" id="UP001642464">
    <property type="component" value="Unassembled WGS sequence"/>
</dbReference>
<evidence type="ECO:0000256" key="1">
    <source>
        <dbReference type="SAM" id="MobiDB-lite"/>
    </source>
</evidence>
<feature type="compositionally biased region" description="Polar residues" evidence="1">
    <location>
        <begin position="70"/>
        <end position="89"/>
    </location>
</feature>
<feature type="compositionally biased region" description="Polar residues" evidence="1">
    <location>
        <begin position="172"/>
        <end position="181"/>
    </location>
</feature>
<feature type="compositionally biased region" description="Low complexity" evidence="1">
    <location>
        <begin position="56"/>
        <end position="66"/>
    </location>
</feature>
<feature type="compositionally biased region" description="Basic and acidic residues" evidence="1">
    <location>
        <begin position="38"/>
        <end position="51"/>
    </location>
</feature>
<sequence>MRPATPLGTQQVEVPARPAAPSSKDANSKRSHSLSQEVAKHNSTRSDEGSRRSSPRSHGSPRSGKSPRSKTAQATQQASPTSKSTVSASRSRRLVSEDPEAPWDVPYSVRTQVAQAGGSSPRSPSSPIPPPRSESQKRRYHDLYEDHEIRLRKWQAKTEEKKRKEEEEVQKNIATTRSPRNFNEDRFQSWYSQSMTKQQEFEVSRLEKKRSEARFRAFQELSECTFTPMAPTWKAKRSPRSSRSGSFMSDSRPVVHEGDQQALADELVAAQVTQIDALRQLEKKEKEMKEATQQVFNDFLESKMLKPEEGRKKLKLFEETPEGCKCFSSERKFWMTALRNTSFAGREYLATRAKSYVEHQTCIA</sequence>
<evidence type="ECO:0000313" key="3">
    <source>
        <dbReference type="Proteomes" id="UP001642464"/>
    </source>
</evidence>
<evidence type="ECO:0000313" key="2">
    <source>
        <dbReference type="EMBL" id="CAK8991848.1"/>
    </source>
</evidence>
<name>A0ABP0HQ37_9DINO</name>
<feature type="compositionally biased region" description="Low complexity" evidence="1">
    <location>
        <begin position="241"/>
        <end position="252"/>
    </location>
</feature>
<organism evidence="2 3">
    <name type="scientific">Durusdinium trenchii</name>
    <dbReference type="NCBI Taxonomy" id="1381693"/>
    <lineage>
        <taxon>Eukaryota</taxon>
        <taxon>Sar</taxon>
        <taxon>Alveolata</taxon>
        <taxon>Dinophyceae</taxon>
        <taxon>Suessiales</taxon>
        <taxon>Symbiodiniaceae</taxon>
        <taxon>Durusdinium</taxon>
    </lineage>
</organism>
<dbReference type="EMBL" id="CAXAMM010001403">
    <property type="protein sequence ID" value="CAK8991848.1"/>
    <property type="molecule type" value="Genomic_DNA"/>
</dbReference>
<gene>
    <name evidence="2" type="ORF">SCF082_LOCUS2831</name>
</gene>